<feature type="chain" id="PRO_5022702487" evidence="1">
    <location>
        <begin position="19"/>
        <end position="128"/>
    </location>
</feature>
<keyword evidence="3" id="KW-1185">Reference proteome</keyword>
<evidence type="ECO:0000313" key="2">
    <source>
        <dbReference type="EMBL" id="GER30260.1"/>
    </source>
</evidence>
<dbReference type="InterPro" id="IPR036312">
    <property type="entry name" value="Bifun_inhib/LTP/seed_sf"/>
</dbReference>
<proteinExistence type="predicted"/>
<evidence type="ECO:0000313" key="3">
    <source>
        <dbReference type="Proteomes" id="UP000325081"/>
    </source>
</evidence>
<gene>
    <name evidence="2" type="ORF">STAS_06187</name>
</gene>
<dbReference type="AlphaFoldDB" id="A0A5A7PC59"/>
<comment type="caution">
    <text evidence="2">The sequence shown here is derived from an EMBL/GenBank/DDBJ whole genome shotgun (WGS) entry which is preliminary data.</text>
</comment>
<keyword evidence="1" id="KW-0732">Signal</keyword>
<dbReference type="Proteomes" id="UP000325081">
    <property type="component" value="Unassembled WGS sequence"/>
</dbReference>
<accession>A0A5A7PC59</accession>
<sequence>MRARALIMVVLMISHVMGKTPAEREVGKVFHSCFKYYNAGGPIPPSADCCNYVCDVVRDFGGSGSNYKYANYLLCSPLITDFQDRLNLVFQRNLDLPKTCCHIHNNAIVTYLFTCKGHDLHPPPRPIA</sequence>
<dbReference type="SUPFAM" id="SSF47699">
    <property type="entry name" value="Bifunctional inhibitor/lipid-transfer protein/seed storage 2S albumin"/>
    <property type="match status" value="1"/>
</dbReference>
<feature type="signal peptide" evidence="1">
    <location>
        <begin position="1"/>
        <end position="18"/>
    </location>
</feature>
<evidence type="ECO:0000256" key="1">
    <source>
        <dbReference type="SAM" id="SignalP"/>
    </source>
</evidence>
<protein>
    <submittedName>
        <fullName evidence="2">Lipid-transfer protein</fullName>
    </submittedName>
</protein>
<name>A0A5A7PC59_STRAF</name>
<dbReference type="EMBL" id="BKCP01004328">
    <property type="protein sequence ID" value="GER30260.1"/>
    <property type="molecule type" value="Genomic_DNA"/>
</dbReference>
<reference evidence="3" key="1">
    <citation type="journal article" date="2019" name="Curr. Biol.">
        <title>Genome Sequence of Striga asiatica Provides Insight into the Evolution of Plant Parasitism.</title>
        <authorList>
            <person name="Yoshida S."/>
            <person name="Kim S."/>
            <person name="Wafula E.K."/>
            <person name="Tanskanen J."/>
            <person name="Kim Y.M."/>
            <person name="Honaas L."/>
            <person name="Yang Z."/>
            <person name="Spallek T."/>
            <person name="Conn C.E."/>
            <person name="Ichihashi Y."/>
            <person name="Cheong K."/>
            <person name="Cui S."/>
            <person name="Der J.P."/>
            <person name="Gundlach H."/>
            <person name="Jiao Y."/>
            <person name="Hori C."/>
            <person name="Ishida J.K."/>
            <person name="Kasahara H."/>
            <person name="Kiba T."/>
            <person name="Kim M.S."/>
            <person name="Koo N."/>
            <person name="Laohavisit A."/>
            <person name="Lee Y.H."/>
            <person name="Lumba S."/>
            <person name="McCourt P."/>
            <person name="Mortimer J.C."/>
            <person name="Mutuku J.M."/>
            <person name="Nomura T."/>
            <person name="Sasaki-Sekimoto Y."/>
            <person name="Seto Y."/>
            <person name="Wang Y."/>
            <person name="Wakatake T."/>
            <person name="Sakakibara H."/>
            <person name="Demura T."/>
            <person name="Yamaguchi S."/>
            <person name="Yoneyama K."/>
            <person name="Manabe R.I."/>
            <person name="Nelson D.C."/>
            <person name="Schulman A.H."/>
            <person name="Timko M.P."/>
            <person name="dePamphilis C.W."/>
            <person name="Choi D."/>
            <person name="Shirasu K."/>
        </authorList>
    </citation>
    <scope>NUCLEOTIDE SEQUENCE [LARGE SCALE GENOMIC DNA]</scope>
    <source>
        <strain evidence="3">cv. UVA1</strain>
    </source>
</reference>
<organism evidence="2 3">
    <name type="scientific">Striga asiatica</name>
    <name type="common">Asiatic witchweed</name>
    <name type="synonym">Buchnera asiatica</name>
    <dbReference type="NCBI Taxonomy" id="4170"/>
    <lineage>
        <taxon>Eukaryota</taxon>
        <taxon>Viridiplantae</taxon>
        <taxon>Streptophyta</taxon>
        <taxon>Embryophyta</taxon>
        <taxon>Tracheophyta</taxon>
        <taxon>Spermatophyta</taxon>
        <taxon>Magnoliopsida</taxon>
        <taxon>eudicotyledons</taxon>
        <taxon>Gunneridae</taxon>
        <taxon>Pentapetalae</taxon>
        <taxon>asterids</taxon>
        <taxon>lamiids</taxon>
        <taxon>Lamiales</taxon>
        <taxon>Orobanchaceae</taxon>
        <taxon>Buchnereae</taxon>
        <taxon>Striga</taxon>
    </lineage>
</organism>